<evidence type="ECO:0000313" key="3">
    <source>
        <dbReference type="Proteomes" id="UP001222932"/>
    </source>
</evidence>
<comment type="caution">
    <text evidence="2">The sequence shown here is derived from an EMBL/GenBank/DDBJ whole genome shotgun (WGS) entry which is preliminary data.</text>
</comment>
<feature type="compositionally biased region" description="Low complexity" evidence="1">
    <location>
        <begin position="78"/>
        <end position="88"/>
    </location>
</feature>
<protein>
    <submittedName>
        <fullName evidence="2">Uncharacterized protein</fullName>
    </submittedName>
</protein>
<gene>
    <name evidence="2" type="ORF">CspeluHIS016_0306570</name>
</gene>
<reference evidence="2" key="2">
    <citation type="submission" date="2023-06" db="EMBL/GenBank/DDBJ databases">
        <authorList>
            <person name="Kobayashi Y."/>
            <person name="Kayamori A."/>
            <person name="Aoki K."/>
            <person name="Shiwa Y."/>
            <person name="Fujita N."/>
            <person name="Sugita T."/>
            <person name="Iwasaki W."/>
            <person name="Tanaka N."/>
            <person name="Takashima M."/>
        </authorList>
    </citation>
    <scope>NUCLEOTIDE SEQUENCE</scope>
    <source>
        <strain evidence="2">HIS016</strain>
    </source>
</reference>
<accession>A0AAD3TUL6</accession>
<feature type="region of interest" description="Disordered" evidence="1">
    <location>
        <begin position="75"/>
        <end position="101"/>
    </location>
</feature>
<name>A0AAD3TUL6_9TREE</name>
<evidence type="ECO:0000256" key="1">
    <source>
        <dbReference type="SAM" id="MobiDB-lite"/>
    </source>
</evidence>
<evidence type="ECO:0000313" key="2">
    <source>
        <dbReference type="EMBL" id="GMK56817.1"/>
    </source>
</evidence>
<dbReference type="EMBL" id="BTCM01000003">
    <property type="protein sequence ID" value="GMK56817.1"/>
    <property type="molecule type" value="Genomic_DNA"/>
</dbReference>
<dbReference type="Proteomes" id="UP001222932">
    <property type="component" value="Unassembled WGS sequence"/>
</dbReference>
<dbReference type="AlphaFoldDB" id="A0AAD3TUL6"/>
<keyword evidence="3" id="KW-1185">Reference proteome</keyword>
<sequence>MSLYPPRTLPQLRAHIYNLNLQITKNNEKVDDLERYSACSATREYAREAIEHANSVNRLIIVELQNTMWQITESWRIPSGSPDSVSDSGSDEEGGFQAIKERKQVRWADDLELGL</sequence>
<organism evidence="2 3">
    <name type="scientific">Cutaneotrichosporon spelunceum</name>
    <dbReference type="NCBI Taxonomy" id="1672016"/>
    <lineage>
        <taxon>Eukaryota</taxon>
        <taxon>Fungi</taxon>
        <taxon>Dikarya</taxon>
        <taxon>Basidiomycota</taxon>
        <taxon>Agaricomycotina</taxon>
        <taxon>Tremellomycetes</taxon>
        <taxon>Trichosporonales</taxon>
        <taxon>Trichosporonaceae</taxon>
        <taxon>Cutaneotrichosporon</taxon>
    </lineage>
</organism>
<proteinExistence type="predicted"/>
<reference evidence="2" key="1">
    <citation type="journal article" date="2023" name="BMC Genomics">
        <title>Chromosome-level genome assemblies of Cutaneotrichosporon spp. (Trichosporonales, Basidiomycota) reveal imbalanced evolution between nucleotide sequences and chromosome synteny.</title>
        <authorList>
            <person name="Kobayashi Y."/>
            <person name="Kayamori A."/>
            <person name="Aoki K."/>
            <person name="Shiwa Y."/>
            <person name="Matsutani M."/>
            <person name="Fujita N."/>
            <person name="Sugita T."/>
            <person name="Iwasaki W."/>
            <person name="Tanaka N."/>
            <person name="Takashima M."/>
        </authorList>
    </citation>
    <scope>NUCLEOTIDE SEQUENCE</scope>
    <source>
        <strain evidence="2">HIS016</strain>
    </source>
</reference>